<name>A0AAJ8L473_9TREE</name>
<gene>
    <name evidence="1" type="ORF">I206_103175</name>
</gene>
<dbReference type="AlphaFoldDB" id="A0AAJ8L473"/>
<evidence type="ECO:0000313" key="2">
    <source>
        <dbReference type="Proteomes" id="UP000094020"/>
    </source>
</evidence>
<proteinExistence type="predicted"/>
<accession>A0AAJ8L473</accession>
<evidence type="ECO:0000313" key="1">
    <source>
        <dbReference type="EMBL" id="WWC69238.1"/>
    </source>
</evidence>
<dbReference type="Proteomes" id="UP000094020">
    <property type="component" value="Chromosome 4"/>
</dbReference>
<sequence>MESIGIGGSKEVRIWLMRYLRSYDPAWFLASTFSSVPIETCKKLVQLPFFVRRFVLPVRIWIYAPYPENLTFGGTA</sequence>
<dbReference type="GeneID" id="96955724"/>
<reference evidence="1" key="1">
    <citation type="submission" date="2013-07" db="EMBL/GenBank/DDBJ databases">
        <authorList>
            <consortium name="The Broad Institute Genome Sequencing Platform"/>
            <person name="Cuomo C."/>
            <person name="Litvintseva A."/>
            <person name="Chen Y."/>
            <person name="Heitman J."/>
            <person name="Sun S."/>
            <person name="Springer D."/>
            <person name="Dromer F."/>
            <person name="Young S.K."/>
            <person name="Zeng Q."/>
            <person name="Gargeya S."/>
            <person name="Fitzgerald M."/>
            <person name="Abouelleil A."/>
            <person name="Alvarado L."/>
            <person name="Berlin A.M."/>
            <person name="Chapman S.B."/>
            <person name="Dewar J."/>
            <person name="Goldberg J."/>
            <person name="Griggs A."/>
            <person name="Gujja S."/>
            <person name="Hansen M."/>
            <person name="Howarth C."/>
            <person name="Imamovic A."/>
            <person name="Larimer J."/>
            <person name="McCowan C."/>
            <person name="Murphy C."/>
            <person name="Pearson M."/>
            <person name="Priest M."/>
            <person name="Roberts A."/>
            <person name="Saif S."/>
            <person name="Shea T."/>
            <person name="Sykes S."/>
            <person name="Wortman J."/>
            <person name="Nusbaum C."/>
            <person name="Birren B."/>
        </authorList>
    </citation>
    <scope>NUCLEOTIDE SEQUENCE</scope>
    <source>
        <strain evidence="1">CBS 10737</strain>
    </source>
</reference>
<keyword evidence="2" id="KW-1185">Reference proteome</keyword>
<dbReference type="RefSeq" id="XP_070058791.1">
    <property type="nucleotide sequence ID" value="XM_070202690.1"/>
</dbReference>
<protein>
    <submittedName>
        <fullName evidence="1">Uncharacterized protein</fullName>
    </submittedName>
</protein>
<dbReference type="KEGG" id="kpin:96955724"/>
<organism evidence="1 2">
    <name type="scientific">Kwoniella pini CBS 10737</name>
    <dbReference type="NCBI Taxonomy" id="1296096"/>
    <lineage>
        <taxon>Eukaryota</taxon>
        <taxon>Fungi</taxon>
        <taxon>Dikarya</taxon>
        <taxon>Basidiomycota</taxon>
        <taxon>Agaricomycotina</taxon>
        <taxon>Tremellomycetes</taxon>
        <taxon>Tremellales</taxon>
        <taxon>Cryptococcaceae</taxon>
        <taxon>Kwoniella</taxon>
    </lineage>
</organism>
<reference evidence="1" key="2">
    <citation type="submission" date="2024-02" db="EMBL/GenBank/DDBJ databases">
        <title>Comparative genomics of Cryptococcus and Kwoniella reveals pathogenesis evolution and contrasting modes of karyotype evolution via chromosome fusion or intercentromeric recombination.</title>
        <authorList>
            <person name="Coelho M.A."/>
            <person name="David-Palma M."/>
            <person name="Shea T."/>
            <person name="Bowers K."/>
            <person name="McGinley-Smith S."/>
            <person name="Mohammad A.W."/>
            <person name="Gnirke A."/>
            <person name="Yurkov A.M."/>
            <person name="Nowrousian M."/>
            <person name="Sun S."/>
            <person name="Cuomo C.A."/>
            <person name="Heitman J."/>
        </authorList>
    </citation>
    <scope>NUCLEOTIDE SEQUENCE</scope>
    <source>
        <strain evidence="1">CBS 10737</strain>
    </source>
</reference>
<dbReference type="EMBL" id="CP144522">
    <property type="protein sequence ID" value="WWC69238.1"/>
    <property type="molecule type" value="Genomic_DNA"/>
</dbReference>